<dbReference type="GO" id="GO:0008270">
    <property type="term" value="F:zinc ion binding"/>
    <property type="evidence" value="ECO:0007669"/>
    <property type="project" value="UniProtKB-KW"/>
</dbReference>
<sequence>MVCTRSAARRMQYSANNNAASQNRTIQLNCNNESLSEEIGETYSLSLDEFTGPTSAATLDSMDTNDLLTINPILSPSAPTAATQSIVVTPAIGDLSLVTVFTVVQDETESVLTYPVVVETITWLKTTRGGDLLCMGGYSYRFISESIRNNIASYRCSYKQHGCRAVVKVAIDTKTFIDTNGHKNNHPSDEIDCKKALITNITKKRVLNESTGVLKIVEEEHAKHQLNHEE</sequence>
<dbReference type="Pfam" id="PF04500">
    <property type="entry name" value="FLYWCH"/>
    <property type="match status" value="1"/>
</dbReference>
<evidence type="ECO:0000313" key="9">
    <source>
        <dbReference type="Proteomes" id="UP000663829"/>
    </source>
</evidence>
<evidence type="ECO:0000313" key="7">
    <source>
        <dbReference type="EMBL" id="CAF3905188.1"/>
    </source>
</evidence>
<evidence type="ECO:0000259" key="4">
    <source>
        <dbReference type="Pfam" id="PF04500"/>
    </source>
</evidence>
<evidence type="ECO:0000256" key="3">
    <source>
        <dbReference type="ARBA" id="ARBA00022833"/>
    </source>
</evidence>
<evidence type="ECO:0000313" key="5">
    <source>
        <dbReference type="EMBL" id="CAF1141471.1"/>
    </source>
</evidence>
<feature type="domain" description="FLYWCH-type" evidence="4">
    <location>
        <begin position="124"/>
        <end position="182"/>
    </location>
</feature>
<evidence type="ECO:0000256" key="2">
    <source>
        <dbReference type="ARBA" id="ARBA00022771"/>
    </source>
</evidence>
<protein>
    <recommendedName>
        <fullName evidence="4">FLYWCH-type domain-containing protein</fullName>
    </recommendedName>
</protein>
<dbReference type="Proteomes" id="UP000677228">
    <property type="component" value="Unassembled WGS sequence"/>
</dbReference>
<dbReference type="EMBL" id="CAJNOK010033122">
    <property type="protein sequence ID" value="CAF1491162.1"/>
    <property type="molecule type" value="Genomic_DNA"/>
</dbReference>
<keyword evidence="1" id="KW-0479">Metal-binding</keyword>
<gene>
    <name evidence="5" type="ORF">GPM918_LOCUS20709</name>
    <name evidence="6" type="ORF">OVA965_LOCUS36504</name>
    <name evidence="7" type="ORF">SRO942_LOCUS20706</name>
    <name evidence="8" type="ORF">TMI583_LOCUS37518</name>
</gene>
<dbReference type="EMBL" id="CAJNOQ010006614">
    <property type="protein sequence ID" value="CAF1141471.1"/>
    <property type="molecule type" value="Genomic_DNA"/>
</dbReference>
<dbReference type="EMBL" id="CAJOBA010055086">
    <property type="protein sequence ID" value="CAF4280403.1"/>
    <property type="molecule type" value="Genomic_DNA"/>
</dbReference>
<reference evidence="5" key="1">
    <citation type="submission" date="2021-02" db="EMBL/GenBank/DDBJ databases">
        <authorList>
            <person name="Nowell W R."/>
        </authorList>
    </citation>
    <scope>NUCLEOTIDE SEQUENCE</scope>
</reference>
<accession>A0A814S204</accession>
<comment type="caution">
    <text evidence="5">The sequence shown here is derived from an EMBL/GenBank/DDBJ whole genome shotgun (WGS) entry which is preliminary data.</text>
</comment>
<evidence type="ECO:0000313" key="6">
    <source>
        <dbReference type="EMBL" id="CAF1491162.1"/>
    </source>
</evidence>
<dbReference type="Gene3D" id="2.20.25.240">
    <property type="match status" value="1"/>
</dbReference>
<dbReference type="Proteomes" id="UP000682733">
    <property type="component" value="Unassembled WGS sequence"/>
</dbReference>
<dbReference type="Proteomes" id="UP000663829">
    <property type="component" value="Unassembled WGS sequence"/>
</dbReference>
<dbReference type="Proteomes" id="UP000681722">
    <property type="component" value="Unassembled WGS sequence"/>
</dbReference>
<keyword evidence="9" id="KW-1185">Reference proteome</keyword>
<organism evidence="5 9">
    <name type="scientific">Didymodactylos carnosus</name>
    <dbReference type="NCBI Taxonomy" id="1234261"/>
    <lineage>
        <taxon>Eukaryota</taxon>
        <taxon>Metazoa</taxon>
        <taxon>Spiralia</taxon>
        <taxon>Gnathifera</taxon>
        <taxon>Rotifera</taxon>
        <taxon>Eurotatoria</taxon>
        <taxon>Bdelloidea</taxon>
        <taxon>Philodinida</taxon>
        <taxon>Philodinidae</taxon>
        <taxon>Didymodactylos</taxon>
    </lineage>
</organism>
<name>A0A814S204_9BILA</name>
<evidence type="ECO:0000256" key="1">
    <source>
        <dbReference type="ARBA" id="ARBA00022723"/>
    </source>
</evidence>
<proteinExistence type="predicted"/>
<dbReference type="InterPro" id="IPR007588">
    <property type="entry name" value="Znf_FLYWCH"/>
</dbReference>
<keyword evidence="3" id="KW-0862">Zinc</keyword>
<keyword evidence="2" id="KW-0863">Zinc-finger</keyword>
<dbReference type="EMBL" id="CAJOBC010006614">
    <property type="protein sequence ID" value="CAF3905188.1"/>
    <property type="molecule type" value="Genomic_DNA"/>
</dbReference>
<dbReference type="AlphaFoldDB" id="A0A814S204"/>
<evidence type="ECO:0000313" key="8">
    <source>
        <dbReference type="EMBL" id="CAF4280403.1"/>
    </source>
</evidence>